<dbReference type="InterPro" id="IPR011990">
    <property type="entry name" value="TPR-like_helical_dom_sf"/>
</dbReference>
<dbReference type="InterPro" id="IPR019734">
    <property type="entry name" value="TPR_rpt"/>
</dbReference>
<dbReference type="SMART" id="SM00028">
    <property type="entry name" value="TPR"/>
    <property type="match status" value="5"/>
</dbReference>
<gene>
    <name evidence="3" type="ORF">LCGC14_1360640</name>
</gene>
<dbReference type="SUPFAM" id="SSF48452">
    <property type="entry name" value="TPR-like"/>
    <property type="match status" value="2"/>
</dbReference>
<dbReference type="AlphaFoldDB" id="A0A0F9K8U4"/>
<dbReference type="Pfam" id="PF13181">
    <property type="entry name" value="TPR_8"/>
    <property type="match status" value="1"/>
</dbReference>
<organism evidence="3">
    <name type="scientific">marine sediment metagenome</name>
    <dbReference type="NCBI Taxonomy" id="412755"/>
    <lineage>
        <taxon>unclassified sequences</taxon>
        <taxon>metagenomes</taxon>
        <taxon>ecological metagenomes</taxon>
    </lineage>
</organism>
<evidence type="ECO:0000256" key="2">
    <source>
        <dbReference type="ARBA" id="ARBA00022803"/>
    </source>
</evidence>
<proteinExistence type="predicted"/>
<reference evidence="3" key="1">
    <citation type="journal article" date="2015" name="Nature">
        <title>Complex archaea that bridge the gap between prokaryotes and eukaryotes.</title>
        <authorList>
            <person name="Spang A."/>
            <person name="Saw J.H."/>
            <person name="Jorgensen S.L."/>
            <person name="Zaremba-Niedzwiedzka K."/>
            <person name="Martijn J."/>
            <person name="Lind A.E."/>
            <person name="van Eijk R."/>
            <person name="Schleper C."/>
            <person name="Guy L."/>
            <person name="Ettema T.J."/>
        </authorList>
    </citation>
    <scope>NUCLEOTIDE SEQUENCE</scope>
</reference>
<evidence type="ECO:0000256" key="1">
    <source>
        <dbReference type="ARBA" id="ARBA00022737"/>
    </source>
</evidence>
<dbReference type="InterPro" id="IPR050498">
    <property type="entry name" value="Ycf3"/>
</dbReference>
<keyword evidence="1" id="KW-0677">Repeat</keyword>
<name>A0A0F9K8U4_9ZZZZ</name>
<accession>A0A0F9K8U4</accession>
<dbReference type="InterPro" id="IPR013105">
    <property type="entry name" value="TPR_2"/>
</dbReference>
<dbReference type="PANTHER" id="PTHR44858:SF1">
    <property type="entry name" value="UDP-N-ACETYLGLUCOSAMINE--PEPTIDE N-ACETYLGLUCOSAMINYLTRANSFERASE SPINDLY-RELATED"/>
    <property type="match status" value="1"/>
</dbReference>
<comment type="caution">
    <text evidence="3">The sequence shown here is derived from an EMBL/GenBank/DDBJ whole genome shotgun (WGS) entry which is preliminary data.</text>
</comment>
<protein>
    <recommendedName>
        <fullName evidence="4">Tetratricopeptide repeat protein</fullName>
    </recommendedName>
</protein>
<dbReference type="Gene3D" id="1.25.40.10">
    <property type="entry name" value="Tetratricopeptide repeat domain"/>
    <property type="match status" value="3"/>
</dbReference>
<keyword evidence="2" id="KW-0802">TPR repeat</keyword>
<dbReference type="EMBL" id="LAZR01008501">
    <property type="protein sequence ID" value="KKM78373.1"/>
    <property type="molecule type" value="Genomic_DNA"/>
</dbReference>
<dbReference type="PROSITE" id="PS50293">
    <property type="entry name" value="TPR_REGION"/>
    <property type="match status" value="1"/>
</dbReference>
<evidence type="ECO:0008006" key="4">
    <source>
        <dbReference type="Google" id="ProtNLM"/>
    </source>
</evidence>
<dbReference type="PROSITE" id="PS50005">
    <property type="entry name" value="TPR"/>
    <property type="match status" value="2"/>
</dbReference>
<evidence type="ECO:0000313" key="3">
    <source>
        <dbReference type="EMBL" id="KKM78373.1"/>
    </source>
</evidence>
<dbReference type="PANTHER" id="PTHR44858">
    <property type="entry name" value="TETRATRICOPEPTIDE REPEAT PROTEIN 6"/>
    <property type="match status" value="1"/>
</dbReference>
<feature type="non-terminal residue" evidence="3">
    <location>
        <position position="957"/>
    </location>
</feature>
<sequence>MARNIIPNDIPLQIWEEKRFEDIILYALGTFGPLEREEFINEPENSNRMNKNTFHKWVRVLKKEGWVDVNKSGKKSVYILTSLGQDELLRRLKNYNLDFETVNKIEQKRIKNYIDSISKFFKKNKIIKSEIKLEFLKLANEITYDKFKEMFTLKKFNTLLLFLVLNHPRFYKAYDISIEEFLKRYNNFLEQEITKADILFFIQKVVFENLYNTKFFQLSLEEGEKILYFRSNSEFGVIFKTLINSRLKDLYYLKSLGKLSLEILRKEGIWTGSDQDGMVTDLYHAYKNILDDLINKYKLFHKDLRASLHQLLDNYIKDIKEDFIKRPPLIMSELKEIGSLPLESPQKIKEKHNKSYEFYIKDMNFTFSERMKEKLNLSNEFLINAYDFFFKERKDNLALEEIDKALKFDQKSAEIYRLKAFILLRLKKYDEALKTIDKAIELAPKNLIFYEDKIKTLVLLEKGFQSILEVVSIVSNLRLENSDFYSFVATLFIENEQYELAQKMIDKGEKSDDPEYFSELMFQGIIPAYCNQINNKLKKENYEEALKIIDKHIISTPKIYEYKIEAFIGLKKYDDALNVVDEAIKIWPKYPLHFPSFKQDFSSSIPSELITEEILNFTKEIDKEKAFKGYKFCRMKADLLYDMGNYEHSLKIIDEVIDNYENSLKIFENYPPYLGDKIVQTNEMIEAKLNYLKEIELPEPYITKALNQYNLERYNAALESIDKAIDLAPENPRYYYIKIQLLQDMNFHNDYLKEIAKLIYLDPSTTHYIYDKAHFLAKLNKKEEALTTINKLIEKNPEKVFDYKIVNFLAKLNKKEEALATINKLIEKKGFQDLGINVRNLITLLKDIDSFNIHFCKFINRLYHILTKNNRNYKDKASCYFNIKPKRYNSNTRDNLKQFISSPLKKSYPSLAIFLIKGFEFNKFRNLEAHEIPDKIKLSDDKKIAHIPQTGDVPDIQ</sequence>
<dbReference type="Pfam" id="PF07719">
    <property type="entry name" value="TPR_2"/>
    <property type="match status" value="1"/>
</dbReference>